<evidence type="ECO:0000256" key="1">
    <source>
        <dbReference type="SAM" id="SignalP"/>
    </source>
</evidence>
<name>A0A853IPA8_9BURK</name>
<evidence type="ECO:0000313" key="3">
    <source>
        <dbReference type="Proteomes" id="UP000589716"/>
    </source>
</evidence>
<proteinExistence type="predicted"/>
<dbReference type="PROSITE" id="PS51318">
    <property type="entry name" value="TAT"/>
    <property type="match status" value="1"/>
</dbReference>
<keyword evidence="3" id="KW-1185">Reference proteome</keyword>
<feature type="signal peptide" evidence="1">
    <location>
        <begin position="1"/>
        <end position="33"/>
    </location>
</feature>
<dbReference type="EMBL" id="JACCKX010000001">
    <property type="protein sequence ID" value="NZA02082.1"/>
    <property type="molecule type" value="Genomic_DNA"/>
</dbReference>
<dbReference type="AlphaFoldDB" id="A0A853IPA8"/>
<evidence type="ECO:0000313" key="2">
    <source>
        <dbReference type="EMBL" id="NZA02082.1"/>
    </source>
</evidence>
<dbReference type="RefSeq" id="WP_180550448.1">
    <property type="nucleotide sequence ID" value="NZ_JACCKX010000001.1"/>
</dbReference>
<gene>
    <name evidence="2" type="ORF">H0I39_10565</name>
</gene>
<organism evidence="2 3">
    <name type="scientific">Ottowia beijingensis</name>
    <dbReference type="NCBI Taxonomy" id="1207057"/>
    <lineage>
        <taxon>Bacteria</taxon>
        <taxon>Pseudomonadati</taxon>
        <taxon>Pseudomonadota</taxon>
        <taxon>Betaproteobacteria</taxon>
        <taxon>Burkholderiales</taxon>
        <taxon>Comamonadaceae</taxon>
        <taxon>Ottowia</taxon>
    </lineage>
</organism>
<sequence length="199" mass="21540">MNHATPALTRRRWHQLGAAAALTTLLPGLGACASGVGDLAGYTVSQQRLNQLLAASFPVTRTFAGLADLTLQSPRLGLLPAANRIATAFDLVLSERIAHTRYSGGMDLDYGLRFDMQEGAVRMTDVKVNRLMIDQLPTAQRLLVSQYAPGIAEQLLHNMVLYRLPAEQMALARNLGWGNAALRVLPQGLRIDMGPAGLR</sequence>
<accession>A0A853IPA8</accession>
<dbReference type="Gene3D" id="3.15.10.40">
    <property type="entry name" value="Uncharacterised protein PF07273, DUF1439"/>
    <property type="match status" value="1"/>
</dbReference>
<comment type="caution">
    <text evidence="2">The sequence shown here is derived from an EMBL/GenBank/DDBJ whole genome shotgun (WGS) entry which is preliminary data.</text>
</comment>
<protein>
    <submittedName>
        <fullName evidence="2">DUF1439 domain-containing protein</fullName>
    </submittedName>
</protein>
<keyword evidence="1" id="KW-0732">Signal</keyword>
<dbReference type="InterPro" id="IPR006311">
    <property type="entry name" value="TAT_signal"/>
</dbReference>
<feature type="chain" id="PRO_5032354120" evidence="1">
    <location>
        <begin position="34"/>
        <end position="199"/>
    </location>
</feature>
<dbReference type="Proteomes" id="UP000589716">
    <property type="component" value="Unassembled WGS sequence"/>
</dbReference>
<reference evidence="2 3" key="1">
    <citation type="submission" date="2020-07" db="EMBL/GenBank/DDBJ databases">
        <authorList>
            <person name="Maaloum M."/>
        </authorList>
    </citation>
    <scope>NUCLEOTIDE SEQUENCE [LARGE SCALE GENOMIC DNA]</scope>
    <source>
        <strain evidence="2 3">GCS-AN-3</strain>
    </source>
</reference>